<evidence type="ECO:0000313" key="3">
    <source>
        <dbReference type="Proteomes" id="UP000585474"/>
    </source>
</evidence>
<dbReference type="InterPro" id="IPR058547">
    <property type="entry name" value="Pelota_N"/>
</dbReference>
<dbReference type="GO" id="GO:0071025">
    <property type="term" value="P:RNA surveillance"/>
    <property type="evidence" value="ECO:0007669"/>
    <property type="project" value="InterPro"/>
</dbReference>
<keyword evidence="3" id="KW-1185">Reference proteome</keyword>
<evidence type="ECO:0000259" key="1">
    <source>
        <dbReference type="Pfam" id="PF26356"/>
    </source>
</evidence>
<dbReference type="SUPFAM" id="SSF159065">
    <property type="entry name" value="Dom34/Pelota N-terminal domain-like"/>
    <property type="match status" value="1"/>
</dbReference>
<organism evidence="2 3">
    <name type="scientific">Actinidia rufa</name>
    <dbReference type="NCBI Taxonomy" id="165716"/>
    <lineage>
        <taxon>Eukaryota</taxon>
        <taxon>Viridiplantae</taxon>
        <taxon>Streptophyta</taxon>
        <taxon>Embryophyta</taxon>
        <taxon>Tracheophyta</taxon>
        <taxon>Spermatophyta</taxon>
        <taxon>Magnoliopsida</taxon>
        <taxon>eudicotyledons</taxon>
        <taxon>Gunneridae</taxon>
        <taxon>Pentapetalae</taxon>
        <taxon>asterids</taxon>
        <taxon>Ericales</taxon>
        <taxon>Actinidiaceae</taxon>
        <taxon>Actinidia</taxon>
    </lineage>
</organism>
<dbReference type="InterPro" id="IPR004405">
    <property type="entry name" value="TF_pelota"/>
</dbReference>
<dbReference type="Pfam" id="PF26356">
    <property type="entry name" value="Pelota_N"/>
    <property type="match status" value="1"/>
</dbReference>
<dbReference type="GO" id="GO:0005737">
    <property type="term" value="C:cytoplasm"/>
    <property type="evidence" value="ECO:0007669"/>
    <property type="project" value="TreeGrafter"/>
</dbReference>
<accession>A0A7J0G581</accession>
<dbReference type="EMBL" id="BJWL01000018">
    <property type="protein sequence ID" value="GFZ05927.1"/>
    <property type="molecule type" value="Genomic_DNA"/>
</dbReference>
<dbReference type="PANTHER" id="PTHR10853">
    <property type="entry name" value="PELOTA"/>
    <property type="match status" value="1"/>
</dbReference>
<comment type="caution">
    <text evidence="2">The sequence shown here is derived from an EMBL/GenBank/DDBJ whole genome shotgun (WGS) entry which is preliminary data.</text>
</comment>
<name>A0A7J0G581_9ERIC</name>
<evidence type="ECO:0000313" key="2">
    <source>
        <dbReference type="EMBL" id="GFZ05927.1"/>
    </source>
</evidence>
<dbReference type="OrthoDB" id="10249111at2759"/>
<dbReference type="PANTHER" id="PTHR10853:SF0">
    <property type="entry name" value="PROTEIN PELOTA HOMOLOG"/>
    <property type="match status" value="1"/>
</dbReference>
<reference evidence="2 3" key="1">
    <citation type="submission" date="2019-07" db="EMBL/GenBank/DDBJ databases">
        <title>De Novo Assembly of kiwifruit Actinidia rufa.</title>
        <authorList>
            <person name="Sugita-Konishi S."/>
            <person name="Sato K."/>
            <person name="Mori E."/>
            <person name="Abe Y."/>
            <person name="Kisaki G."/>
            <person name="Hamano K."/>
            <person name="Suezawa K."/>
            <person name="Otani M."/>
            <person name="Fukuda T."/>
            <person name="Manabe T."/>
            <person name="Gomi K."/>
            <person name="Tabuchi M."/>
            <person name="Akimitsu K."/>
            <person name="Kataoka I."/>
        </authorList>
    </citation>
    <scope>NUCLEOTIDE SEQUENCE [LARGE SCALE GENOMIC DNA]</scope>
    <source>
        <strain evidence="3">cv. Fuchu</strain>
    </source>
</reference>
<proteinExistence type="predicted"/>
<dbReference type="InterPro" id="IPR038069">
    <property type="entry name" value="Pelota/DOM34_N"/>
</dbReference>
<feature type="domain" description="Pelota N-terminal" evidence="1">
    <location>
        <begin position="1"/>
        <end position="67"/>
    </location>
</feature>
<dbReference type="GO" id="GO:0070651">
    <property type="term" value="P:nonfunctional rRNA decay"/>
    <property type="evidence" value="ECO:0007669"/>
    <property type="project" value="TreeGrafter"/>
</dbReference>
<dbReference type="GO" id="GO:0070966">
    <property type="term" value="P:nuclear-transcribed mRNA catabolic process, no-go decay"/>
    <property type="evidence" value="ECO:0007669"/>
    <property type="project" value="InterPro"/>
</dbReference>
<dbReference type="Gene3D" id="2.30.30.870">
    <property type="entry name" value="Pelota, domain A"/>
    <property type="match status" value="1"/>
</dbReference>
<sequence length="104" mass="11490">MKIVRRDYVRNGPGSVKMVAVESEDLWLAYNLIAEGDSVLAVTVRLAWRDVTSFMSSQAVKSSVLRVQNQMDYALASEGVITYKLLGVGVAQGRVRHVFMPLCA</sequence>
<dbReference type="GO" id="GO:0070481">
    <property type="term" value="P:nuclear-transcribed mRNA catabolic process, non-stop decay"/>
    <property type="evidence" value="ECO:0007669"/>
    <property type="project" value="InterPro"/>
</dbReference>
<gene>
    <name evidence="2" type="ORF">Acr_18g0000970</name>
</gene>
<dbReference type="Proteomes" id="UP000585474">
    <property type="component" value="Unassembled WGS sequence"/>
</dbReference>
<dbReference type="GO" id="GO:0032790">
    <property type="term" value="P:ribosome disassembly"/>
    <property type="evidence" value="ECO:0007669"/>
    <property type="project" value="TreeGrafter"/>
</dbReference>
<protein>
    <submittedName>
        <fullName evidence="2">Eukaryotic release factor 1 (ERF1) family protein</fullName>
    </submittedName>
</protein>
<dbReference type="AlphaFoldDB" id="A0A7J0G581"/>